<feature type="region of interest" description="Disordered" evidence="8">
    <location>
        <begin position="179"/>
        <end position="218"/>
    </location>
</feature>
<feature type="region of interest" description="Disordered" evidence="8">
    <location>
        <begin position="394"/>
        <end position="416"/>
    </location>
</feature>
<dbReference type="OrthoDB" id="427030at2759"/>
<dbReference type="Gene3D" id="3.30.160.60">
    <property type="entry name" value="Classic Zinc Finger"/>
    <property type="match status" value="4"/>
</dbReference>
<dbReference type="GO" id="GO:0008270">
    <property type="term" value="F:zinc ion binding"/>
    <property type="evidence" value="ECO:0007669"/>
    <property type="project" value="UniProtKB-KW"/>
</dbReference>
<evidence type="ECO:0000256" key="6">
    <source>
        <dbReference type="ARBA" id="ARBA00023242"/>
    </source>
</evidence>
<dbReference type="InterPro" id="IPR013087">
    <property type="entry name" value="Znf_C2H2_type"/>
</dbReference>
<keyword evidence="6" id="KW-0539">Nucleus</keyword>
<dbReference type="AlphaFoldDB" id="A0A9P9Y3K1"/>
<dbReference type="FunFam" id="3.30.160.60:FF:000145">
    <property type="entry name" value="Zinc finger protein 574"/>
    <property type="match status" value="1"/>
</dbReference>
<dbReference type="PANTHER" id="PTHR16515:SF49">
    <property type="entry name" value="GASTRULA ZINC FINGER PROTEIN XLCGF49.1-LIKE-RELATED"/>
    <property type="match status" value="1"/>
</dbReference>
<dbReference type="GO" id="GO:0010468">
    <property type="term" value="P:regulation of gene expression"/>
    <property type="evidence" value="ECO:0007669"/>
    <property type="project" value="TreeGrafter"/>
</dbReference>
<dbReference type="GeneID" id="75827836"/>
<keyword evidence="3" id="KW-0677">Repeat</keyword>
<evidence type="ECO:0000313" key="11">
    <source>
        <dbReference type="Proteomes" id="UP001055219"/>
    </source>
</evidence>
<comment type="caution">
    <text evidence="10">The sequence shown here is derived from an EMBL/GenBank/DDBJ whole genome shotgun (WGS) entry which is preliminary data.</text>
</comment>
<dbReference type="InterPro" id="IPR050331">
    <property type="entry name" value="Zinc_finger"/>
</dbReference>
<dbReference type="GO" id="GO:0005634">
    <property type="term" value="C:nucleus"/>
    <property type="evidence" value="ECO:0007669"/>
    <property type="project" value="UniProtKB-SubCell"/>
</dbReference>
<feature type="compositionally biased region" description="Low complexity" evidence="8">
    <location>
        <begin position="200"/>
        <end position="210"/>
    </location>
</feature>
<feature type="compositionally biased region" description="Polar residues" evidence="8">
    <location>
        <begin position="179"/>
        <end position="199"/>
    </location>
</feature>
<protein>
    <submittedName>
        <fullName evidence="10">Asparagine-rich zinc finger protein AZF1</fullName>
    </submittedName>
</protein>
<dbReference type="SMART" id="SM00355">
    <property type="entry name" value="ZnF_C2H2"/>
    <property type="match status" value="4"/>
</dbReference>
<evidence type="ECO:0000256" key="3">
    <source>
        <dbReference type="ARBA" id="ARBA00022737"/>
    </source>
</evidence>
<feature type="domain" description="C2H2-type" evidence="9">
    <location>
        <begin position="263"/>
        <end position="292"/>
    </location>
</feature>
<evidence type="ECO:0000256" key="4">
    <source>
        <dbReference type="ARBA" id="ARBA00022771"/>
    </source>
</evidence>
<name>A0A9P9Y3K1_9HYPO</name>
<evidence type="ECO:0000256" key="7">
    <source>
        <dbReference type="PROSITE-ProRule" id="PRU00042"/>
    </source>
</evidence>
<sequence length="416" mass="46974">MTRPVPFTTGPNWGPWQPQFDEEQMAMRAACMYYNAPPNSSILAAPAGAMPYMMAAPYHPAMHYQNTTYMQQTPMPTTYHHHHQDTNALYVKREFDQDFSDEHTRFIMAPSTGTSNSSRCSSSLPEPEFCPNPYDATREMRPAKTILPNESVCDTEKVQFDTPIDNFLRKIDSLNVSLPGTQTATSPQSSVPSSPATSLTRSPTSVMTSPPSTPGTAVDDVFTLPGTKPSKLKKHVCQFCPKAFSQKAHLKQHEYTHTGEKQWKCPYEGCDYANAQKANFNTHMNRHNGVKPHECLKCGKRFTQKGDLRNHDNTVHLKMRPFVCQMPSVEKEGHTCHKSFATRGNLKTHLNKFHSEDTQRLQDSCMDLLENKTLSQETPWLVQWFLVTFQNSNKGVKGRGKGRRIAPRPEPLPVKA</sequence>
<evidence type="ECO:0000313" key="10">
    <source>
        <dbReference type="EMBL" id="KAI6782460.1"/>
    </source>
</evidence>
<dbReference type="PROSITE" id="PS50157">
    <property type="entry name" value="ZINC_FINGER_C2H2_2"/>
    <property type="match status" value="4"/>
</dbReference>
<dbReference type="PROSITE" id="PS00028">
    <property type="entry name" value="ZINC_FINGER_C2H2_1"/>
    <property type="match status" value="2"/>
</dbReference>
<organism evidence="10 11">
    <name type="scientific">Emericellopsis cladophorae</name>
    <dbReference type="NCBI Taxonomy" id="2686198"/>
    <lineage>
        <taxon>Eukaryota</taxon>
        <taxon>Fungi</taxon>
        <taxon>Dikarya</taxon>
        <taxon>Ascomycota</taxon>
        <taxon>Pezizomycotina</taxon>
        <taxon>Sordariomycetes</taxon>
        <taxon>Hypocreomycetidae</taxon>
        <taxon>Hypocreales</taxon>
        <taxon>Bionectriaceae</taxon>
        <taxon>Emericellopsis</taxon>
    </lineage>
</organism>
<dbReference type="SUPFAM" id="SSF57667">
    <property type="entry name" value="beta-beta-alpha zinc fingers"/>
    <property type="match status" value="2"/>
</dbReference>
<keyword evidence="2" id="KW-0479">Metal-binding</keyword>
<keyword evidence="4 7" id="KW-0863">Zinc-finger</keyword>
<evidence type="ECO:0000256" key="5">
    <source>
        <dbReference type="ARBA" id="ARBA00022833"/>
    </source>
</evidence>
<accession>A0A9P9Y3K1</accession>
<reference evidence="10" key="1">
    <citation type="journal article" date="2021" name="J Fungi (Basel)">
        <title>Genomic and Metabolomic Analyses of the Marine Fungus Emericellopsis cladophorae: Insights into Saltwater Adaptability Mechanisms and Its Biosynthetic Potential.</title>
        <authorList>
            <person name="Goncalves M.F.M."/>
            <person name="Hilario S."/>
            <person name="Van de Peer Y."/>
            <person name="Esteves A.C."/>
            <person name="Alves A."/>
        </authorList>
    </citation>
    <scope>NUCLEOTIDE SEQUENCE</scope>
    <source>
        <strain evidence="10">MUM 19.33</strain>
    </source>
</reference>
<keyword evidence="11" id="KW-1185">Reference proteome</keyword>
<dbReference type="PANTHER" id="PTHR16515">
    <property type="entry name" value="PR DOMAIN ZINC FINGER PROTEIN"/>
    <property type="match status" value="1"/>
</dbReference>
<proteinExistence type="predicted"/>
<dbReference type="InterPro" id="IPR036236">
    <property type="entry name" value="Znf_C2H2_sf"/>
</dbReference>
<dbReference type="Proteomes" id="UP001055219">
    <property type="component" value="Unassembled WGS sequence"/>
</dbReference>
<feature type="compositionally biased region" description="Basic residues" evidence="8">
    <location>
        <begin position="396"/>
        <end position="406"/>
    </location>
</feature>
<reference evidence="10" key="2">
    <citation type="submission" date="2022-07" db="EMBL/GenBank/DDBJ databases">
        <authorList>
            <person name="Goncalves M.F.M."/>
            <person name="Hilario S."/>
            <person name="Van De Peer Y."/>
            <person name="Esteves A.C."/>
            <person name="Alves A."/>
        </authorList>
    </citation>
    <scope>NUCLEOTIDE SEQUENCE</scope>
    <source>
        <strain evidence="10">MUM 19.33</strain>
    </source>
</reference>
<evidence type="ECO:0000256" key="1">
    <source>
        <dbReference type="ARBA" id="ARBA00004123"/>
    </source>
</evidence>
<keyword evidence="5" id="KW-0862">Zinc</keyword>
<dbReference type="Pfam" id="PF00096">
    <property type="entry name" value="zf-C2H2"/>
    <property type="match status" value="3"/>
</dbReference>
<dbReference type="RefSeq" id="XP_051363316.1">
    <property type="nucleotide sequence ID" value="XM_051505282.1"/>
</dbReference>
<feature type="domain" description="C2H2-type" evidence="9">
    <location>
        <begin position="235"/>
        <end position="262"/>
    </location>
</feature>
<feature type="domain" description="C2H2-type" evidence="9">
    <location>
        <begin position="322"/>
        <end position="359"/>
    </location>
</feature>
<dbReference type="FunFam" id="3.30.160.60:FF:000446">
    <property type="entry name" value="Zinc finger protein"/>
    <property type="match status" value="1"/>
</dbReference>
<dbReference type="EMBL" id="JAGIXG020000013">
    <property type="protein sequence ID" value="KAI6782460.1"/>
    <property type="molecule type" value="Genomic_DNA"/>
</dbReference>
<evidence type="ECO:0000256" key="2">
    <source>
        <dbReference type="ARBA" id="ARBA00022723"/>
    </source>
</evidence>
<gene>
    <name evidence="10" type="ORF">J7T54_001317</name>
</gene>
<evidence type="ECO:0000259" key="9">
    <source>
        <dbReference type="PROSITE" id="PS50157"/>
    </source>
</evidence>
<comment type="subcellular location">
    <subcellularLocation>
        <location evidence="1">Nucleus</location>
    </subcellularLocation>
</comment>
<evidence type="ECO:0000256" key="8">
    <source>
        <dbReference type="SAM" id="MobiDB-lite"/>
    </source>
</evidence>
<feature type="domain" description="C2H2-type" evidence="9">
    <location>
        <begin position="293"/>
        <end position="321"/>
    </location>
</feature>